<dbReference type="EMBL" id="RBXT01000001">
    <property type="protein sequence ID" value="RKT79542.1"/>
    <property type="molecule type" value="Genomic_DNA"/>
</dbReference>
<evidence type="ECO:0000256" key="7">
    <source>
        <dbReference type="RuleBase" id="RU363032"/>
    </source>
</evidence>
<comment type="similarity">
    <text evidence="7">Belongs to the binding-protein-dependent transport system permease family.</text>
</comment>
<keyword evidence="3" id="KW-1003">Cell membrane</keyword>
<evidence type="ECO:0000313" key="13">
    <source>
        <dbReference type="Proteomes" id="UP000590811"/>
    </source>
</evidence>
<gene>
    <name evidence="11" type="ORF">DFJ68_3015</name>
    <name evidence="10" type="ORF">FHW14_003478</name>
</gene>
<name>A0A495Y024_9MICO</name>
<evidence type="ECO:0000256" key="2">
    <source>
        <dbReference type="ARBA" id="ARBA00022448"/>
    </source>
</evidence>
<dbReference type="SUPFAM" id="SSF161098">
    <property type="entry name" value="MetI-like"/>
    <property type="match status" value="1"/>
</dbReference>
<evidence type="ECO:0000256" key="6">
    <source>
        <dbReference type="ARBA" id="ARBA00023136"/>
    </source>
</evidence>
<dbReference type="InterPro" id="IPR000515">
    <property type="entry name" value="MetI-like"/>
</dbReference>
<feature type="transmembrane region" description="Helical" evidence="7">
    <location>
        <begin position="244"/>
        <end position="263"/>
    </location>
</feature>
<reference evidence="11 12" key="1">
    <citation type="submission" date="2018-10" db="EMBL/GenBank/DDBJ databases">
        <title>Sequencing the genomes of 1000 actinobacteria strains.</title>
        <authorList>
            <person name="Klenk H.-P."/>
        </authorList>
    </citation>
    <scope>NUCLEOTIDE SEQUENCE [LARGE SCALE GENOMIC DNA]</scope>
    <source>
        <strain evidence="11 12">DSM 44267</strain>
    </source>
</reference>
<dbReference type="InterPro" id="IPR051393">
    <property type="entry name" value="ABC_transporter_permease"/>
</dbReference>
<keyword evidence="12" id="KW-1185">Reference proteome</keyword>
<proteinExistence type="inferred from homology"/>
<dbReference type="GO" id="GO:0005886">
    <property type="term" value="C:plasma membrane"/>
    <property type="evidence" value="ECO:0007669"/>
    <property type="project" value="UniProtKB-SubCell"/>
</dbReference>
<feature type="transmembrane region" description="Helical" evidence="7">
    <location>
        <begin position="188"/>
        <end position="213"/>
    </location>
</feature>
<accession>A0A495Y024</accession>
<dbReference type="Pfam" id="PF00528">
    <property type="entry name" value="BPD_transp_1"/>
    <property type="match status" value="1"/>
</dbReference>
<comment type="caution">
    <text evidence="11">The sequence shown here is derived from an EMBL/GenBank/DDBJ whole genome shotgun (WGS) entry which is preliminary data.</text>
</comment>
<evidence type="ECO:0000313" key="11">
    <source>
        <dbReference type="EMBL" id="RKT79542.1"/>
    </source>
</evidence>
<dbReference type="GO" id="GO:0055085">
    <property type="term" value="P:transmembrane transport"/>
    <property type="evidence" value="ECO:0007669"/>
    <property type="project" value="InterPro"/>
</dbReference>
<dbReference type="Proteomes" id="UP000278440">
    <property type="component" value="Unassembled WGS sequence"/>
</dbReference>
<evidence type="ECO:0000259" key="9">
    <source>
        <dbReference type="PROSITE" id="PS50928"/>
    </source>
</evidence>
<dbReference type="AlphaFoldDB" id="A0A495Y024"/>
<dbReference type="InterPro" id="IPR035906">
    <property type="entry name" value="MetI-like_sf"/>
</dbReference>
<evidence type="ECO:0000256" key="1">
    <source>
        <dbReference type="ARBA" id="ARBA00004651"/>
    </source>
</evidence>
<evidence type="ECO:0000256" key="3">
    <source>
        <dbReference type="ARBA" id="ARBA00022475"/>
    </source>
</evidence>
<dbReference type="CDD" id="cd06261">
    <property type="entry name" value="TM_PBP2"/>
    <property type="match status" value="1"/>
</dbReference>
<keyword evidence="5 7" id="KW-1133">Transmembrane helix</keyword>
<dbReference type="PROSITE" id="PS50928">
    <property type="entry name" value="ABC_TM1"/>
    <property type="match status" value="1"/>
</dbReference>
<evidence type="ECO:0000256" key="8">
    <source>
        <dbReference type="SAM" id="MobiDB-lite"/>
    </source>
</evidence>
<keyword evidence="6 7" id="KW-0472">Membrane</keyword>
<feature type="compositionally biased region" description="Basic and acidic residues" evidence="8">
    <location>
        <begin position="1"/>
        <end position="12"/>
    </location>
</feature>
<dbReference type="PANTHER" id="PTHR30193:SF37">
    <property type="entry name" value="INNER MEMBRANE ABC TRANSPORTER PERMEASE PROTEIN YCJO"/>
    <property type="match status" value="1"/>
</dbReference>
<reference evidence="10 13" key="2">
    <citation type="submission" date="2020-08" db="EMBL/GenBank/DDBJ databases">
        <title>Genomic Encyclopedia of Type Strains, Phase IV (KMG-V): Genome sequencing to study the core and pangenomes of soil and plant-associated prokaryotes.</title>
        <authorList>
            <person name="Whitman W."/>
        </authorList>
    </citation>
    <scope>NUCLEOTIDE SEQUENCE [LARGE SCALE GENOMIC DNA]</scope>
    <source>
        <strain evidence="10 13">B3ACCR2</strain>
    </source>
</reference>
<evidence type="ECO:0000256" key="5">
    <source>
        <dbReference type="ARBA" id="ARBA00022989"/>
    </source>
</evidence>
<sequence length="332" mass="36863">MTVTTPRRDRADAAPAAPVRPSAPPGIRPRSPLRQRLSRLDAQVSPYAYVSPFFLLFAVVGLFPLGYTLWVSLHQWNLIGGQGAFVGLKNYTDVLGQPFFWNSLRNTLSIFLLSSVPQVVFAVLIAAALDAGLRAKTFWRMGVLLPYVIAPVAVVLIFNDLFGDRFGLVNQALGWVGLDPIAWHKDTLASHVAIASMVNFRWTGYNALIFLAAMQTIPRDYYEAALIDGAGRIRTFFSITIPQLRATIIFVVLTSTIGGLQIFDEPRLFDSAGQGGADRQWQTLTIFLYNIGWTQKNFGRAAAVAWLLFLIIIVFALVNFVVTRRIASRESR</sequence>
<feature type="region of interest" description="Disordered" evidence="8">
    <location>
        <begin position="1"/>
        <end position="31"/>
    </location>
</feature>
<feature type="transmembrane region" description="Helical" evidence="7">
    <location>
        <begin position="47"/>
        <end position="70"/>
    </location>
</feature>
<feature type="domain" description="ABC transmembrane type-1" evidence="9">
    <location>
        <begin position="104"/>
        <end position="319"/>
    </location>
</feature>
<organism evidence="11 12">
    <name type="scientific">Terracoccus luteus</name>
    <dbReference type="NCBI Taxonomy" id="53356"/>
    <lineage>
        <taxon>Bacteria</taxon>
        <taxon>Bacillati</taxon>
        <taxon>Actinomycetota</taxon>
        <taxon>Actinomycetes</taxon>
        <taxon>Micrococcales</taxon>
        <taxon>Intrasporangiaceae</taxon>
        <taxon>Terracoccus</taxon>
    </lineage>
</organism>
<protein>
    <submittedName>
        <fullName evidence="11">Cellobiose ABC transporter membrane protein</fullName>
    </submittedName>
    <submittedName>
        <fullName evidence="10">Cellobiose transport system permease protein</fullName>
    </submittedName>
</protein>
<dbReference type="Proteomes" id="UP000590811">
    <property type="component" value="Unassembled WGS sequence"/>
</dbReference>
<dbReference type="Gene3D" id="1.10.3720.10">
    <property type="entry name" value="MetI-like"/>
    <property type="match status" value="1"/>
</dbReference>
<evidence type="ECO:0000256" key="4">
    <source>
        <dbReference type="ARBA" id="ARBA00022692"/>
    </source>
</evidence>
<feature type="transmembrane region" description="Helical" evidence="7">
    <location>
        <begin position="303"/>
        <end position="322"/>
    </location>
</feature>
<dbReference type="PANTHER" id="PTHR30193">
    <property type="entry name" value="ABC TRANSPORTER PERMEASE PROTEIN"/>
    <property type="match status" value="1"/>
</dbReference>
<keyword evidence="4 7" id="KW-0812">Transmembrane</keyword>
<evidence type="ECO:0000313" key="12">
    <source>
        <dbReference type="Proteomes" id="UP000278440"/>
    </source>
</evidence>
<dbReference type="EMBL" id="JACHVT010000009">
    <property type="protein sequence ID" value="MBB2988284.1"/>
    <property type="molecule type" value="Genomic_DNA"/>
</dbReference>
<evidence type="ECO:0000313" key="10">
    <source>
        <dbReference type="EMBL" id="MBB2988284.1"/>
    </source>
</evidence>
<feature type="transmembrane region" description="Helical" evidence="7">
    <location>
        <begin position="108"/>
        <end position="129"/>
    </location>
</feature>
<keyword evidence="2 7" id="KW-0813">Transport</keyword>
<feature type="transmembrane region" description="Helical" evidence="7">
    <location>
        <begin position="141"/>
        <end position="158"/>
    </location>
</feature>
<comment type="subcellular location">
    <subcellularLocation>
        <location evidence="1 7">Cell membrane</location>
        <topology evidence="1 7">Multi-pass membrane protein</topology>
    </subcellularLocation>
</comment>